<evidence type="ECO:0000256" key="1">
    <source>
        <dbReference type="ARBA" id="ARBA00004370"/>
    </source>
</evidence>
<accession>A0A3M0FWI2</accession>
<organism evidence="8 9">
    <name type="scientific">Dokdonia sinensis</name>
    <dbReference type="NCBI Taxonomy" id="2479847"/>
    <lineage>
        <taxon>Bacteria</taxon>
        <taxon>Pseudomonadati</taxon>
        <taxon>Bacteroidota</taxon>
        <taxon>Flavobacteriia</taxon>
        <taxon>Flavobacteriales</taxon>
        <taxon>Flavobacteriaceae</taxon>
        <taxon>Dokdonia</taxon>
    </lineage>
</organism>
<feature type="signal peptide" evidence="6">
    <location>
        <begin position="1"/>
        <end position="23"/>
    </location>
</feature>
<evidence type="ECO:0000256" key="3">
    <source>
        <dbReference type="ARBA" id="ARBA00022729"/>
    </source>
</evidence>
<keyword evidence="2" id="KW-0812">Transmembrane</keyword>
<dbReference type="Gene3D" id="3.10.20.310">
    <property type="entry name" value="membrane protein fhac"/>
    <property type="match status" value="1"/>
</dbReference>
<dbReference type="InterPro" id="IPR000184">
    <property type="entry name" value="Bac_surfAg_D15"/>
</dbReference>
<dbReference type="Gene3D" id="2.40.160.50">
    <property type="entry name" value="membrane protein fhac: a member of the omp85/tpsb transporter family"/>
    <property type="match status" value="1"/>
</dbReference>
<keyword evidence="5" id="KW-0998">Cell outer membrane</keyword>
<dbReference type="Proteomes" id="UP000281985">
    <property type="component" value="Unassembled WGS sequence"/>
</dbReference>
<gene>
    <name evidence="8" type="ORF">EAX61_14725</name>
</gene>
<dbReference type="GO" id="GO:0019867">
    <property type="term" value="C:outer membrane"/>
    <property type="evidence" value="ECO:0007669"/>
    <property type="project" value="InterPro"/>
</dbReference>
<evidence type="ECO:0000256" key="6">
    <source>
        <dbReference type="SAM" id="SignalP"/>
    </source>
</evidence>
<dbReference type="PANTHER" id="PTHR12815">
    <property type="entry name" value="SORTING AND ASSEMBLY MACHINERY SAMM50 PROTEIN FAMILY MEMBER"/>
    <property type="match status" value="1"/>
</dbReference>
<proteinExistence type="predicted"/>
<dbReference type="OrthoDB" id="9814535at2"/>
<feature type="chain" id="PRO_5018020899" evidence="6">
    <location>
        <begin position="24"/>
        <end position="856"/>
    </location>
</feature>
<keyword evidence="9" id="KW-1185">Reference proteome</keyword>
<protein>
    <submittedName>
        <fullName evidence="8">Outer membrane protein assembly factor</fullName>
    </submittedName>
</protein>
<dbReference type="InterPro" id="IPR039910">
    <property type="entry name" value="D15-like"/>
</dbReference>
<feature type="domain" description="Bacterial surface antigen (D15)" evidence="7">
    <location>
        <begin position="443"/>
        <end position="829"/>
    </location>
</feature>
<dbReference type="EMBL" id="REFV01000018">
    <property type="protein sequence ID" value="RMB56337.1"/>
    <property type="molecule type" value="Genomic_DNA"/>
</dbReference>
<dbReference type="PANTHER" id="PTHR12815:SF47">
    <property type="entry name" value="TRANSLOCATION AND ASSEMBLY MODULE SUBUNIT TAMA"/>
    <property type="match status" value="1"/>
</dbReference>
<evidence type="ECO:0000256" key="2">
    <source>
        <dbReference type="ARBA" id="ARBA00022692"/>
    </source>
</evidence>
<dbReference type="Pfam" id="PF01103">
    <property type="entry name" value="Omp85"/>
    <property type="match status" value="1"/>
</dbReference>
<name>A0A3M0FWI2_9FLAO</name>
<evidence type="ECO:0000259" key="7">
    <source>
        <dbReference type="Pfam" id="PF01103"/>
    </source>
</evidence>
<keyword evidence="3 6" id="KW-0732">Signal</keyword>
<sequence>MKHALAKISLILLLPLLISGCDATRRLAEDEHLLEENIIIKNGEELKDGRIKNLLYQQPNAKIAGIPLRLFIYNAARPDIDSIMAEQRARNDGRRTFWNSLLSRKQVEAVRQFKINFNKGLKKTGEAPAIVTKNITEKSVKRLTTYYANTGYFNTKIDYQIKKDSNQRAVVVYKVETGRPYNIGKITPIIASPAADSIYAAHRDESFIKKGKQYATLDVNAERARLTTLFRNNGLFHYEPDRFSVTADSVKTDYKVDLDLVIENRKITEEDSIIDLPYKVHRLSRVNILTDYSYDNRNKTFQDTIIARGFNFLAYDKINYRTKALTDIIPLEPGDIYRDRDRTATLSRLSSLRTFKYPSIQYIADPADSTGTDLIATIRLTPLEKYKFRADFDVSTSNIQDIGLAGFGSLLIRNLFRGAETLEISGRGSIGASDDAANEGNGFFNITEIGADLKLTFPRIFFPINTNKLIPADWQPTTNLNVGLSTQQNIGLDKQNVAGALSYNWYPRKTRSFRFDLLDIQYVRNLNVGNYFNIYTNSFNDLNTIAVNNFDAADPSFFNLSDTSGNPRLNIGDGGANRFINAVQNGEVSSVTAEERNDVNAIEERRERLTEDNLILATNFSYIYNNRQNLFDNTFTRLRLRLELAGNALSLASSLAGVEANESGGEEIFGVVYSQYAKTEIDYSRHWSLGGEKILALRAFTGIAVPYGNSRNIPFTRSFFGGGSNDNRAWQAYQLGPGRSGGPNEFNEANMKLALNLEQRFKLLGPIKGALFIDAGNIWNVFDNVEDEGAKFNGINSLVDTAIGTGFGLRYDFDFFVFRFDIGFKTYNPALPEGDRWFKQYNFSNAVYNIGINYPF</sequence>
<dbReference type="AlphaFoldDB" id="A0A3M0FWI2"/>
<evidence type="ECO:0000313" key="9">
    <source>
        <dbReference type="Proteomes" id="UP000281985"/>
    </source>
</evidence>
<dbReference type="PROSITE" id="PS51257">
    <property type="entry name" value="PROKAR_LIPOPROTEIN"/>
    <property type="match status" value="1"/>
</dbReference>
<dbReference type="RefSeq" id="WP_121918477.1">
    <property type="nucleotide sequence ID" value="NZ_REFV01000018.1"/>
</dbReference>
<evidence type="ECO:0000256" key="5">
    <source>
        <dbReference type="ARBA" id="ARBA00023237"/>
    </source>
</evidence>
<keyword evidence="4" id="KW-0472">Membrane</keyword>
<comment type="subcellular location">
    <subcellularLocation>
        <location evidence="1">Membrane</location>
    </subcellularLocation>
</comment>
<reference evidence="8 9" key="1">
    <citation type="submission" date="2018-10" db="EMBL/GenBank/DDBJ databases">
        <title>Dokdonia luteus sp. nov., isolated from sea water.</title>
        <authorList>
            <person name="Zhou L.Y."/>
            <person name="Du Z.J."/>
        </authorList>
    </citation>
    <scope>NUCLEOTIDE SEQUENCE [LARGE SCALE GENOMIC DNA]</scope>
    <source>
        <strain evidence="8 9">SH27</strain>
    </source>
</reference>
<evidence type="ECO:0000313" key="8">
    <source>
        <dbReference type="EMBL" id="RMB56337.1"/>
    </source>
</evidence>
<comment type="caution">
    <text evidence="8">The sequence shown here is derived from an EMBL/GenBank/DDBJ whole genome shotgun (WGS) entry which is preliminary data.</text>
</comment>
<evidence type="ECO:0000256" key="4">
    <source>
        <dbReference type="ARBA" id="ARBA00023136"/>
    </source>
</evidence>